<evidence type="ECO:0000256" key="4">
    <source>
        <dbReference type="ARBA" id="ARBA00022989"/>
    </source>
</evidence>
<evidence type="ECO:0000313" key="8">
    <source>
        <dbReference type="EMBL" id="MWK60400.1"/>
    </source>
</evidence>
<organism evidence="8 9">
    <name type="scientific">Metapseudomonas otitidis</name>
    <dbReference type="NCBI Taxonomy" id="319939"/>
    <lineage>
        <taxon>Bacteria</taxon>
        <taxon>Pseudomonadati</taxon>
        <taxon>Pseudomonadota</taxon>
        <taxon>Gammaproteobacteria</taxon>
        <taxon>Pseudomonadales</taxon>
        <taxon>Pseudomonadaceae</taxon>
        <taxon>Metapseudomonas</taxon>
    </lineage>
</organism>
<keyword evidence="4 7" id="KW-1133">Transmembrane helix</keyword>
<feature type="transmembrane region" description="Helical" evidence="7">
    <location>
        <begin position="42"/>
        <end position="61"/>
    </location>
</feature>
<dbReference type="InterPro" id="IPR000537">
    <property type="entry name" value="UbiA_prenyltransferase"/>
</dbReference>
<dbReference type="NCBIfam" id="TIGR00751">
    <property type="entry name" value="menA"/>
    <property type="match status" value="1"/>
</dbReference>
<dbReference type="EC" id="2.5.1.74" evidence="6"/>
<evidence type="ECO:0000256" key="5">
    <source>
        <dbReference type="ARBA" id="ARBA00023136"/>
    </source>
</evidence>
<comment type="subcellular location">
    <subcellularLocation>
        <location evidence="1">Membrane</location>
        <topology evidence="1">Multi-pass membrane protein</topology>
    </subcellularLocation>
</comment>
<evidence type="ECO:0000256" key="7">
    <source>
        <dbReference type="SAM" id="Phobius"/>
    </source>
</evidence>
<proteinExistence type="predicted"/>
<comment type="caution">
    <text evidence="8">The sequence shown here is derived from an EMBL/GenBank/DDBJ whole genome shotgun (WGS) entry which is preliminary data.</text>
</comment>
<evidence type="ECO:0000256" key="1">
    <source>
        <dbReference type="ARBA" id="ARBA00004141"/>
    </source>
</evidence>
<accession>A0A7X3HEU4</accession>
<evidence type="ECO:0000256" key="6">
    <source>
        <dbReference type="NCBIfam" id="TIGR00751"/>
    </source>
</evidence>
<dbReference type="Proteomes" id="UP000461288">
    <property type="component" value="Unassembled WGS sequence"/>
</dbReference>
<dbReference type="GO" id="GO:0009234">
    <property type="term" value="P:menaquinone biosynthetic process"/>
    <property type="evidence" value="ECO:0007669"/>
    <property type="project" value="UniProtKB-UniRule"/>
</dbReference>
<feature type="non-terminal residue" evidence="8">
    <location>
        <position position="1"/>
    </location>
</feature>
<dbReference type="AlphaFoldDB" id="A0A7X3HEU4"/>
<dbReference type="GO" id="GO:0042371">
    <property type="term" value="P:vitamin K biosynthetic process"/>
    <property type="evidence" value="ECO:0007669"/>
    <property type="project" value="TreeGrafter"/>
</dbReference>
<feature type="transmembrane region" description="Helical" evidence="7">
    <location>
        <begin position="93"/>
        <end position="117"/>
    </location>
</feature>
<reference evidence="8 9" key="1">
    <citation type="submission" date="2019-12" db="EMBL/GenBank/DDBJ databases">
        <title>Draft genome sequence of Pseudomonas otitidis recovered from a chicken carcass.</title>
        <authorList>
            <person name="Vieira T.R."/>
            <person name="Oliviera E.F.C."/>
            <person name="Silva N.M.V."/>
            <person name="Sambrano G.E."/>
            <person name="Cibulski S.P."/>
            <person name="Cardoso M.R.I."/>
        </authorList>
    </citation>
    <scope>NUCLEOTIDE SEQUENCE [LARGE SCALE GENOMIC DNA]</scope>
    <source>
        <strain evidence="8 9">25_K</strain>
    </source>
</reference>
<dbReference type="PANTHER" id="PTHR13929:SF0">
    <property type="entry name" value="UBIA PRENYLTRANSFERASE DOMAIN-CONTAINING PROTEIN 1"/>
    <property type="match status" value="1"/>
</dbReference>
<feature type="transmembrane region" description="Helical" evidence="7">
    <location>
        <begin position="12"/>
        <end position="30"/>
    </location>
</feature>
<dbReference type="GO" id="GO:0016020">
    <property type="term" value="C:membrane"/>
    <property type="evidence" value="ECO:0007669"/>
    <property type="project" value="UniProtKB-SubCell"/>
</dbReference>
<dbReference type="CDD" id="cd13962">
    <property type="entry name" value="PT_UbiA_UBIAD1"/>
    <property type="match status" value="1"/>
</dbReference>
<dbReference type="GO" id="GO:0046428">
    <property type="term" value="F:1,4-dihydroxy-2-naphthoate polyprenyltransferase activity"/>
    <property type="evidence" value="ECO:0007669"/>
    <property type="project" value="UniProtKB-UniRule"/>
</dbReference>
<dbReference type="InterPro" id="IPR026046">
    <property type="entry name" value="UBIAD1"/>
</dbReference>
<evidence type="ECO:0000256" key="2">
    <source>
        <dbReference type="ARBA" id="ARBA00022679"/>
    </source>
</evidence>
<evidence type="ECO:0000313" key="9">
    <source>
        <dbReference type="Proteomes" id="UP000461288"/>
    </source>
</evidence>
<dbReference type="Pfam" id="PF01040">
    <property type="entry name" value="UbiA"/>
    <property type="match status" value="1"/>
</dbReference>
<sequence length="118" mass="12235">WFYTGGKNPYGYRGLGEVSVFVFFGLVAVLGTQFTQLGRVTWVGFGCAVAVGAMSAGVNLVNNLGDIPTDSAAGKTTLAVILGDTAPRRLYCVLVAIPFAVSLAFFAVSPWAGIGIIA</sequence>
<dbReference type="PANTHER" id="PTHR13929">
    <property type="entry name" value="1,4-DIHYDROXY-2-NAPHTHOATE OCTAPRENYLTRANSFERASE"/>
    <property type="match status" value="1"/>
</dbReference>
<dbReference type="EMBL" id="WTFN01000380">
    <property type="protein sequence ID" value="MWK60400.1"/>
    <property type="molecule type" value="Genomic_DNA"/>
</dbReference>
<name>A0A7X3HEU4_9GAMM</name>
<feature type="non-terminal residue" evidence="8">
    <location>
        <position position="118"/>
    </location>
</feature>
<protein>
    <recommendedName>
        <fullName evidence="6">1,4-dihydroxy-2-naphthoate octaprenyltransferase</fullName>
        <ecNumber evidence="6">2.5.1.74</ecNumber>
    </recommendedName>
</protein>
<keyword evidence="3 7" id="KW-0812">Transmembrane</keyword>
<keyword evidence="2 8" id="KW-0808">Transferase</keyword>
<gene>
    <name evidence="8" type="primary">menA</name>
    <name evidence="8" type="ORF">GO594_30960</name>
</gene>
<evidence type="ECO:0000256" key="3">
    <source>
        <dbReference type="ARBA" id="ARBA00022692"/>
    </source>
</evidence>
<keyword evidence="5 7" id="KW-0472">Membrane</keyword>